<keyword evidence="2" id="KW-1185">Reference proteome</keyword>
<dbReference type="InterPro" id="IPR010626">
    <property type="entry name" value="DUF1217"/>
</dbReference>
<dbReference type="EMBL" id="FZQB01000001">
    <property type="protein sequence ID" value="SNT68498.1"/>
    <property type="molecule type" value="Genomic_DNA"/>
</dbReference>
<proteinExistence type="predicted"/>
<dbReference type="Gene3D" id="1.10.3700.10">
    <property type="entry name" value="AGR C 984p-like"/>
    <property type="match status" value="1"/>
</dbReference>
<dbReference type="Pfam" id="PF06748">
    <property type="entry name" value="DUF1217"/>
    <property type="match status" value="1"/>
</dbReference>
<dbReference type="AlphaFoldDB" id="A0A239PL06"/>
<dbReference type="InterPro" id="IPR023157">
    <property type="entry name" value="AGR-C-984p-like_sf"/>
</dbReference>
<evidence type="ECO:0008006" key="3">
    <source>
        <dbReference type="Google" id="ProtNLM"/>
    </source>
</evidence>
<accession>A0A239PL06</accession>
<name>A0A239PL06_9RHOB</name>
<reference evidence="1 2" key="1">
    <citation type="submission" date="2017-07" db="EMBL/GenBank/DDBJ databases">
        <authorList>
            <person name="Sun Z.S."/>
            <person name="Albrecht U."/>
            <person name="Echele G."/>
            <person name="Lee C.C."/>
        </authorList>
    </citation>
    <scope>NUCLEOTIDE SEQUENCE [LARGE SCALE GENOMIC DNA]</scope>
    <source>
        <strain evidence="1 2">DSM 14827</strain>
    </source>
</reference>
<sequence length="260" mass="29008">MATLAIGATGLQGWRILQDQAARHLEVLSQDPVVQRSTQEFEKNISSIDSAADLVRDYQMLHVALRAFGLDDDIGNKAFIQKVLESDLQDENSLANRLSDKRYLRLATTFDFQAGGADADSIIDTVSRDYLQREFEYRVGEADENLRLALNAQRELQGMSGRESSDRTLWYEVLANTPLKTVFEGAFGFGDGYANLSIDRQYEEFTKAAERFLGSSSFSDLTTADGIERLIDSFLLRSEMNNSSAQNRYSIALTLLSGTA</sequence>
<organism evidence="1 2">
    <name type="scientific">Paracoccus seriniphilus</name>
    <dbReference type="NCBI Taxonomy" id="184748"/>
    <lineage>
        <taxon>Bacteria</taxon>
        <taxon>Pseudomonadati</taxon>
        <taxon>Pseudomonadota</taxon>
        <taxon>Alphaproteobacteria</taxon>
        <taxon>Rhodobacterales</taxon>
        <taxon>Paracoccaceae</taxon>
        <taxon>Paracoccus</taxon>
    </lineage>
</organism>
<dbReference type="RefSeq" id="WP_089342428.1">
    <property type="nucleotide sequence ID" value="NZ_CP067129.1"/>
</dbReference>
<evidence type="ECO:0000313" key="1">
    <source>
        <dbReference type="EMBL" id="SNT68498.1"/>
    </source>
</evidence>
<dbReference type="OrthoDB" id="7824597at2"/>
<evidence type="ECO:0000313" key="2">
    <source>
        <dbReference type="Proteomes" id="UP000198307"/>
    </source>
</evidence>
<dbReference type="Proteomes" id="UP000198307">
    <property type="component" value="Unassembled WGS sequence"/>
</dbReference>
<gene>
    <name evidence="1" type="ORF">SAMN05444959_10153</name>
</gene>
<protein>
    <recommendedName>
        <fullName evidence="3">Flagellar protein</fullName>
    </recommendedName>
</protein>
<dbReference type="SUPFAM" id="SSF158837">
    <property type="entry name" value="AGR C 984p-like"/>
    <property type="match status" value="1"/>
</dbReference>